<dbReference type="SUPFAM" id="SSF88713">
    <property type="entry name" value="Glycoside hydrolase/deacetylase"/>
    <property type="match status" value="1"/>
</dbReference>
<dbReference type="InterPro" id="IPR051398">
    <property type="entry name" value="Polysacch_Deacetylase"/>
</dbReference>
<keyword evidence="4" id="KW-1185">Reference proteome</keyword>
<keyword evidence="1" id="KW-0732">Signal</keyword>
<evidence type="ECO:0000313" key="3">
    <source>
        <dbReference type="EMBL" id="MBF8176190.1"/>
    </source>
</evidence>
<dbReference type="InterPro" id="IPR023854">
    <property type="entry name" value="PGA_deacetylase_PgaB"/>
</dbReference>
<organism evidence="3 4">
    <name type="scientific">Herminiimonas contaminans</name>
    <dbReference type="NCBI Taxonomy" id="1111140"/>
    <lineage>
        <taxon>Bacteria</taxon>
        <taxon>Pseudomonadati</taxon>
        <taxon>Pseudomonadota</taxon>
        <taxon>Betaproteobacteria</taxon>
        <taxon>Burkholderiales</taxon>
        <taxon>Oxalobacteraceae</taxon>
        <taxon>Herminiimonas</taxon>
    </lineage>
</organism>
<dbReference type="InterPro" id="IPR032772">
    <property type="entry name" value="PGA_deacetylase_PgaB_C"/>
</dbReference>
<reference evidence="3 4" key="1">
    <citation type="submission" date="2020-11" db="EMBL/GenBank/DDBJ databases">
        <title>WGS of Herminiimonas contaminans strain Marseille-Q4544 isolated from planarians Schmidtea mediterranea.</title>
        <authorList>
            <person name="Kangale L."/>
        </authorList>
    </citation>
    <scope>NUCLEOTIDE SEQUENCE [LARGE SCALE GENOMIC DNA]</scope>
    <source>
        <strain evidence="3 4">Marseille-Q4544</strain>
    </source>
</reference>
<comment type="caution">
    <text evidence="3">The sequence shown here is derived from an EMBL/GenBank/DDBJ whole genome shotgun (WGS) entry which is preliminary data.</text>
</comment>
<dbReference type="Pfam" id="PF14883">
    <property type="entry name" value="GHL13"/>
    <property type="match status" value="1"/>
</dbReference>
<dbReference type="Pfam" id="PF01522">
    <property type="entry name" value="Polysacc_deac_1"/>
    <property type="match status" value="1"/>
</dbReference>
<dbReference type="Proteomes" id="UP000657372">
    <property type="component" value="Unassembled WGS sequence"/>
</dbReference>
<name>A0ABS0EMV9_9BURK</name>
<evidence type="ECO:0000259" key="2">
    <source>
        <dbReference type="PROSITE" id="PS51677"/>
    </source>
</evidence>
<evidence type="ECO:0000313" key="4">
    <source>
        <dbReference type="Proteomes" id="UP000657372"/>
    </source>
</evidence>
<protein>
    <submittedName>
        <fullName evidence="3">Poly-beta-1,6-N-acetyl-D-glucosamine N-deacetylase PgaB</fullName>
    </submittedName>
</protein>
<dbReference type="PROSITE" id="PS51677">
    <property type="entry name" value="NODB"/>
    <property type="match status" value="1"/>
</dbReference>
<evidence type="ECO:0000256" key="1">
    <source>
        <dbReference type="ARBA" id="ARBA00022729"/>
    </source>
</evidence>
<dbReference type="NCBIfam" id="TIGR03938">
    <property type="entry name" value="deacetyl_PgaB"/>
    <property type="match status" value="1"/>
</dbReference>
<gene>
    <name evidence="3" type="primary">pgaB</name>
    <name evidence="3" type="ORF">IXC47_00685</name>
</gene>
<dbReference type="PANTHER" id="PTHR34216">
    <property type="match status" value="1"/>
</dbReference>
<dbReference type="InterPro" id="IPR002509">
    <property type="entry name" value="NODB_dom"/>
</dbReference>
<accession>A0ABS0EMV9</accession>
<dbReference type="EMBL" id="JADOEL010000001">
    <property type="protein sequence ID" value="MBF8176190.1"/>
    <property type="molecule type" value="Genomic_DNA"/>
</dbReference>
<feature type="domain" description="NodB homology" evidence="2">
    <location>
        <begin position="121"/>
        <end position="367"/>
    </location>
</feature>
<proteinExistence type="predicted"/>
<dbReference type="Gene3D" id="3.20.20.370">
    <property type="entry name" value="Glycoside hydrolase/deacetylase"/>
    <property type="match status" value="1"/>
</dbReference>
<dbReference type="InterPro" id="IPR011330">
    <property type="entry name" value="Glyco_hydro/deAcase_b/a-brl"/>
</dbReference>
<dbReference type="PANTHER" id="PTHR34216:SF7">
    <property type="entry name" value="POLY-BETA-1,6-N-ACETYL-D-GLUCOSAMINE N-DEACETYLASE"/>
    <property type="match status" value="1"/>
</dbReference>
<dbReference type="Gene3D" id="3.20.20.80">
    <property type="entry name" value="Glycosidases"/>
    <property type="match status" value="1"/>
</dbReference>
<sequence>MLATALISLRKPEHLFRHLLSVLLIALLPGFAWSQPAAGVEVSRLQIATQDMDVPQSYRVLCYHDVRDNVRESFKVWPEATAVDTRDLIAQLSWLDQNGYHPVSLQQIIDARAGKKPLPEKAILLTFDDGFESIYTKVFPMLKQFGFPALIAIVGDWIQTPQDQAVQFGDIKAPRQAFVNWDQVREMQASGLIEVASHSHSLHKGIIGNPQGNMMPAAITRFYWPQNKQYESDEAYTKRIRADLERSASLIEKETGKRPRAMVWPYGANSQIANKIAAEVGMPISLNLEPGPNTPNDDPNYIRRTLVVFDTELNGMAEILRQPATYDGVERPMERVIHIDLDYIYDPDPEVQEANLSKLLDRIVRLRPTTVYLQAYADPDGDGVADALYFPNRHMPVRADLFTRVSWQLRTRGGVRVFAWMPVMAFKLPDTHPAATHLVQTMPGAPESASQNRYLRLSPFDPLARQTITEIYEDLGKHSAFYGVLFHDDATLSDYEDASPAALAVYRDQWKLSGSMEELRQDPQLRRLWAQKKTAYLNEFTLQLAATLRQYQPALMTARNIYAEPILNPDSEDWFAQTYPSFLATYDYTAIMAMPYMEGAKDATAWLAHLMDTVKKTPGALRTTVFELQSKDWRTGQPIPSKTLAAQIRQLRLAGARGVGYYPDDFHANQPEEDIIKPEISVETHPARR</sequence>